<evidence type="ECO:0000256" key="2">
    <source>
        <dbReference type="ARBA" id="ARBA00023002"/>
    </source>
</evidence>
<comment type="caution">
    <text evidence="6">The sequence shown here is derived from an EMBL/GenBank/DDBJ whole genome shotgun (WGS) entry which is preliminary data.</text>
</comment>
<dbReference type="Pfam" id="PF13237">
    <property type="entry name" value="Fer4_10"/>
    <property type="match status" value="1"/>
</dbReference>
<dbReference type="InterPro" id="IPR036188">
    <property type="entry name" value="FAD/NAD-bd_sf"/>
</dbReference>
<dbReference type="Gene3D" id="3.30.70.20">
    <property type="match status" value="1"/>
</dbReference>
<dbReference type="Pfam" id="PF07992">
    <property type="entry name" value="Pyr_redox_2"/>
    <property type="match status" value="1"/>
</dbReference>
<dbReference type="InterPro" id="IPR017900">
    <property type="entry name" value="4Fe4S_Fe_S_CS"/>
</dbReference>
<dbReference type="AlphaFoldDB" id="A0A9W6LB64"/>
<dbReference type="Proteomes" id="UP001144372">
    <property type="component" value="Unassembled WGS sequence"/>
</dbReference>
<dbReference type="InterPro" id="IPR028261">
    <property type="entry name" value="DPD_II"/>
</dbReference>
<evidence type="ECO:0000259" key="5">
    <source>
        <dbReference type="PROSITE" id="PS51379"/>
    </source>
</evidence>
<evidence type="ECO:0000313" key="6">
    <source>
        <dbReference type="EMBL" id="GLI36316.1"/>
    </source>
</evidence>
<gene>
    <name evidence="6" type="ORF">DAMNIGENAA_37490</name>
</gene>
<dbReference type="EMBL" id="BSDR01000001">
    <property type="protein sequence ID" value="GLI36316.1"/>
    <property type="molecule type" value="Genomic_DNA"/>
</dbReference>
<dbReference type="SUPFAM" id="SSF46548">
    <property type="entry name" value="alpha-helical ferredoxin"/>
    <property type="match status" value="2"/>
</dbReference>
<keyword evidence="4" id="KW-0411">Iron-sulfur</keyword>
<protein>
    <recommendedName>
        <fullName evidence="5">4Fe-4S ferredoxin-type domain-containing protein</fullName>
    </recommendedName>
</protein>
<dbReference type="Gene3D" id="1.10.1060.10">
    <property type="entry name" value="Alpha-helical ferredoxin"/>
    <property type="match status" value="1"/>
</dbReference>
<dbReference type="Gene3D" id="3.50.50.60">
    <property type="entry name" value="FAD/NAD(P)-binding domain"/>
    <property type="match status" value="1"/>
</dbReference>
<evidence type="ECO:0000256" key="1">
    <source>
        <dbReference type="ARBA" id="ARBA00022723"/>
    </source>
</evidence>
<dbReference type="PANTHER" id="PTHR42783:SF3">
    <property type="entry name" value="GLUTAMATE SYNTHASE [NADPH] SMALL CHAIN-RELATED"/>
    <property type="match status" value="1"/>
</dbReference>
<keyword evidence="2" id="KW-0560">Oxidoreductase</keyword>
<dbReference type="InterPro" id="IPR023753">
    <property type="entry name" value="FAD/NAD-binding_dom"/>
</dbReference>
<keyword evidence="1" id="KW-0479">Metal-binding</keyword>
<dbReference type="GO" id="GO:0046872">
    <property type="term" value="F:metal ion binding"/>
    <property type="evidence" value="ECO:0007669"/>
    <property type="project" value="UniProtKB-KW"/>
</dbReference>
<reference evidence="6" key="1">
    <citation type="submission" date="2022-12" db="EMBL/GenBank/DDBJ databases">
        <title>Reference genome sequencing for broad-spectrum identification of bacterial and archaeal isolates by mass spectrometry.</title>
        <authorList>
            <person name="Sekiguchi Y."/>
            <person name="Tourlousse D.M."/>
        </authorList>
    </citation>
    <scope>NUCLEOTIDE SEQUENCE</scope>
    <source>
        <strain evidence="6">ASRB1</strain>
    </source>
</reference>
<dbReference type="Pfam" id="PF02662">
    <property type="entry name" value="FlpD"/>
    <property type="match status" value="1"/>
</dbReference>
<keyword evidence="3" id="KW-0408">Iron</keyword>
<dbReference type="InterPro" id="IPR003813">
    <property type="entry name" value="MvhD/FlpD"/>
</dbReference>
<dbReference type="PANTHER" id="PTHR42783">
    <property type="entry name" value="GLUTAMATE SYNTHASE [NADPH] SMALL CHAIN"/>
    <property type="match status" value="1"/>
</dbReference>
<sequence length="692" mass="75696">MEKQPSKPNEVDVLATCSAACPVHTDTRGYVQCISQGDYEGALDLLLEVNPFPSVCGRICHHPCESECRRKEIDSPVSLRMLKRFVVENTREYRSKRRKPIERTKGKKVAVVGAGPSGLTAAKDLAVMGYGVTVFEKDNVLGGMLAHAIPRYRLPVDALQEDIDDILATGIEARTNVEVGKDISFEQLRKDYDAILIAVGLSESNSLPISGINAEGVLLGIPFLWDVANQQPPKLGDRVLIIGGGNVAIDVARAAKRLGPSKVYMACLESRAEMPAWKWEIEEAEEEGIEIFNSWGPKAILEKDGKVTGIQFKKCTRVFDENRRFSPQFDEETVKTVEVDNVIVTIGQRSNLDCLTGSPVAVDRGRLVCDRASLTTSERGVFSCGEVMTGPGSAIAAIGTGHEAARVIDRYLETGEILKLPQKAIQTIGDLPKKTAARAKQFSRLEVPLTDPAQRIRDFSPIEPGYTEAEALKEAHRCLACATGAVLEDPAVCAGCLTCVRICPFGVATVDRTAVMPAQECQTCGLCAAECPAAGVALARFATNKMKEQLGVILNQADQSRISRPFIVSYCCLNEATSRKYLVQQEHVEIEETGILRVMVPCVGRLSALDLVSPFELGADRVVVIACKEDGCFYTGAEELLQRRIKNVRKFLDEIKVGAENLLYYQTKTNAEESWPEFWQEAKKIVGKAVVA</sequence>
<dbReference type="Pfam" id="PF14691">
    <property type="entry name" value="Fer4_20"/>
    <property type="match status" value="1"/>
</dbReference>
<dbReference type="Gene3D" id="3.40.50.720">
    <property type="entry name" value="NAD(P)-binding Rossmann-like Domain"/>
    <property type="match status" value="1"/>
</dbReference>
<keyword evidence="7" id="KW-1185">Reference proteome</keyword>
<dbReference type="PROSITE" id="PS51379">
    <property type="entry name" value="4FE4S_FER_2"/>
    <property type="match status" value="1"/>
</dbReference>
<evidence type="ECO:0000256" key="3">
    <source>
        <dbReference type="ARBA" id="ARBA00023004"/>
    </source>
</evidence>
<evidence type="ECO:0000256" key="4">
    <source>
        <dbReference type="ARBA" id="ARBA00023014"/>
    </source>
</evidence>
<dbReference type="GO" id="GO:0016491">
    <property type="term" value="F:oxidoreductase activity"/>
    <property type="evidence" value="ECO:0007669"/>
    <property type="project" value="UniProtKB-KW"/>
</dbReference>
<proteinExistence type="predicted"/>
<dbReference type="SUPFAM" id="SSF51971">
    <property type="entry name" value="Nucleotide-binding domain"/>
    <property type="match status" value="1"/>
</dbReference>
<dbReference type="GO" id="GO:0051536">
    <property type="term" value="F:iron-sulfur cluster binding"/>
    <property type="evidence" value="ECO:0007669"/>
    <property type="project" value="UniProtKB-KW"/>
</dbReference>
<dbReference type="InterPro" id="IPR009051">
    <property type="entry name" value="Helical_ferredxn"/>
</dbReference>
<dbReference type="PROSITE" id="PS00198">
    <property type="entry name" value="4FE4S_FER_1"/>
    <property type="match status" value="2"/>
</dbReference>
<accession>A0A9W6LB64</accession>
<organism evidence="6 7">
    <name type="scientific">Desulforhabdus amnigena</name>
    <dbReference type="NCBI Taxonomy" id="40218"/>
    <lineage>
        <taxon>Bacteria</taxon>
        <taxon>Pseudomonadati</taxon>
        <taxon>Thermodesulfobacteriota</taxon>
        <taxon>Syntrophobacteria</taxon>
        <taxon>Syntrophobacterales</taxon>
        <taxon>Syntrophobacteraceae</taxon>
        <taxon>Desulforhabdus</taxon>
    </lineage>
</organism>
<dbReference type="InterPro" id="IPR017896">
    <property type="entry name" value="4Fe4S_Fe-S-bd"/>
</dbReference>
<dbReference type="PRINTS" id="PR00419">
    <property type="entry name" value="ADXRDTASE"/>
</dbReference>
<evidence type="ECO:0000313" key="7">
    <source>
        <dbReference type="Proteomes" id="UP001144372"/>
    </source>
</evidence>
<name>A0A9W6LB64_9BACT</name>
<feature type="domain" description="4Fe-4S ferredoxin-type" evidence="5">
    <location>
        <begin position="484"/>
        <end position="513"/>
    </location>
</feature>